<gene>
    <name evidence="2" type="ORF">OBE_15097</name>
</gene>
<feature type="domain" description="Protein CotJB" evidence="1">
    <location>
        <begin position="1"/>
        <end position="73"/>
    </location>
</feature>
<dbReference type="InterPro" id="IPR024207">
    <property type="entry name" value="CotJB_dom"/>
</dbReference>
<dbReference type="AlphaFoldDB" id="K1S4H7"/>
<dbReference type="EMBL" id="AJWZ01010394">
    <property type="protein sequence ID" value="EKC48595.1"/>
    <property type="molecule type" value="Genomic_DNA"/>
</dbReference>
<organism evidence="2">
    <name type="scientific">human gut metagenome</name>
    <dbReference type="NCBI Taxonomy" id="408170"/>
    <lineage>
        <taxon>unclassified sequences</taxon>
        <taxon>metagenomes</taxon>
        <taxon>organismal metagenomes</taxon>
    </lineage>
</organism>
<name>K1S4H7_9ZZZZ</name>
<proteinExistence type="predicted"/>
<evidence type="ECO:0000259" key="1">
    <source>
        <dbReference type="Pfam" id="PF12652"/>
    </source>
</evidence>
<sequence length="77" mass="9077">MDIITKASFAMDDVKLFLDTHPNCMEALEYYHKAKEMREEAWEMYTDNFGPLSAYDVANKDYWDWNKGPMPWEGGNC</sequence>
<evidence type="ECO:0000313" key="2">
    <source>
        <dbReference type="EMBL" id="EKC48595.1"/>
    </source>
</evidence>
<reference evidence="2" key="1">
    <citation type="journal article" date="2013" name="Environ. Microbiol.">
        <title>Microbiota from the distal guts of lean and obese adolescents exhibit partial functional redundancy besides clear differences in community structure.</title>
        <authorList>
            <person name="Ferrer M."/>
            <person name="Ruiz A."/>
            <person name="Lanza F."/>
            <person name="Haange S.B."/>
            <person name="Oberbach A."/>
            <person name="Till H."/>
            <person name="Bargiela R."/>
            <person name="Campoy C."/>
            <person name="Segura M.T."/>
            <person name="Richter M."/>
            <person name="von Bergen M."/>
            <person name="Seifert J."/>
            <person name="Suarez A."/>
        </authorList>
    </citation>
    <scope>NUCLEOTIDE SEQUENCE</scope>
</reference>
<comment type="caution">
    <text evidence="2">The sequence shown here is derived from an EMBL/GenBank/DDBJ whole genome shotgun (WGS) entry which is preliminary data.</text>
</comment>
<accession>K1S4H7</accession>
<dbReference type="Pfam" id="PF12652">
    <property type="entry name" value="CotJB"/>
    <property type="match status" value="1"/>
</dbReference>
<protein>
    <recommendedName>
        <fullName evidence="1">Protein CotJB domain-containing protein</fullName>
    </recommendedName>
</protein>